<sequence length="242" mass="27759">MTQNDERRLYNDLTWLWPIISPPEEYADEAEFYSERIIRRTGHGTLLHLGCGGGHLDLWLKGRFTLTGVDMSEEMLALARRLNPEATYISGDMRTVRLGRTFDAVIAHDAINYMLTPEDLRAVFETAYLHLRPGGIFLTLVERRSERFLQNRTDCSAHTAGDIGLIFIQNEYDPDPSDSTYEVTLLYLIHRDGELEIVTDRHVCGIFPLSLWLDLLKEAGFSVSVEEYMEDGERYPVPVCIK</sequence>
<dbReference type="GO" id="GO:0032259">
    <property type="term" value="P:methylation"/>
    <property type="evidence" value="ECO:0007669"/>
    <property type="project" value="UniProtKB-KW"/>
</dbReference>
<dbReference type="SUPFAM" id="SSF53335">
    <property type="entry name" value="S-adenosyl-L-methionine-dependent methyltransferases"/>
    <property type="match status" value="1"/>
</dbReference>
<keyword evidence="1" id="KW-0808">Transferase</keyword>
<dbReference type="InterPro" id="IPR041698">
    <property type="entry name" value="Methyltransf_25"/>
</dbReference>
<dbReference type="AlphaFoldDB" id="A0ABD4TCS3"/>
<proteinExistence type="predicted"/>
<dbReference type="Gene3D" id="3.40.50.150">
    <property type="entry name" value="Vaccinia Virus protein VP39"/>
    <property type="match status" value="1"/>
</dbReference>
<evidence type="ECO:0000313" key="3">
    <source>
        <dbReference type="EMBL" id="MCM2466512.1"/>
    </source>
</evidence>
<keyword evidence="3" id="KW-0489">Methyltransferase</keyword>
<gene>
    <name evidence="3" type="ORF">DIC75_09380</name>
</gene>
<dbReference type="Gene3D" id="2.20.130.10">
    <property type="entry name" value="CAC2371-like domains"/>
    <property type="match status" value="1"/>
</dbReference>
<reference evidence="3 4" key="1">
    <citation type="submission" date="2018-05" db="EMBL/GenBank/DDBJ databases">
        <title>Isolation and characterization of genus Methanoculleus species and their viruses from deep sea marine sediment offshore southwestern Taiwan.</title>
        <authorList>
            <person name="Wei W.-H."/>
            <person name="Chen W.-C."/>
            <person name="Lai M.-C."/>
            <person name="Chen S.-C."/>
        </authorList>
    </citation>
    <scope>NUCLEOTIDE SEQUENCE [LARGE SCALE GENOMIC DNA]</scope>
    <source>
        <strain evidence="3 4">CWC-02</strain>
    </source>
</reference>
<dbReference type="InterPro" id="IPR029063">
    <property type="entry name" value="SAM-dependent_MTases_sf"/>
</dbReference>
<evidence type="ECO:0000256" key="1">
    <source>
        <dbReference type="ARBA" id="ARBA00022679"/>
    </source>
</evidence>
<dbReference type="Proteomes" id="UP001523230">
    <property type="component" value="Unassembled WGS sequence"/>
</dbReference>
<evidence type="ECO:0000313" key="4">
    <source>
        <dbReference type="Proteomes" id="UP001523230"/>
    </source>
</evidence>
<dbReference type="CDD" id="cd02440">
    <property type="entry name" value="AdoMet_MTases"/>
    <property type="match status" value="1"/>
</dbReference>
<keyword evidence="4" id="KW-1185">Reference proteome</keyword>
<dbReference type="GO" id="GO:0008168">
    <property type="term" value="F:methyltransferase activity"/>
    <property type="evidence" value="ECO:0007669"/>
    <property type="project" value="UniProtKB-KW"/>
</dbReference>
<comment type="caution">
    <text evidence="3">The sequence shown here is derived from an EMBL/GenBank/DDBJ whole genome shotgun (WGS) entry which is preliminary data.</text>
</comment>
<feature type="domain" description="Methyltransferase" evidence="2">
    <location>
        <begin position="47"/>
        <end position="135"/>
    </location>
</feature>
<dbReference type="Pfam" id="PF13649">
    <property type="entry name" value="Methyltransf_25"/>
    <property type="match status" value="1"/>
</dbReference>
<name>A0ABD4TCS3_9EURY</name>
<accession>A0ABD4TCS3</accession>
<dbReference type="EMBL" id="QFDM01000002">
    <property type="protein sequence ID" value="MCM2466512.1"/>
    <property type="molecule type" value="Genomic_DNA"/>
</dbReference>
<evidence type="ECO:0000259" key="2">
    <source>
        <dbReference type="Pfam" id="PF13649"/>
    </source>
</evidence>
<protein>
    <submittedName>
        <fullName evidence="3">Class I SAM-dependent methyltransferase</fullName>
    </submittedName>
</protein>
<organism evidence="3 4">
    <name type="scientific">Methanoculleus oceani</name>
    <dbReference type="NCBI Taxonomy" id="2184756"/>
    <lineage>
        <taxon>Archaea</taxon>
        <taxon>Methanobacteriati</taxon>
        <taxon>Methanobacteriota</taxon>
        <taxon>Stenosarchaea group</taxon>
        <taxon>Methanomicrobia</taxon>
        <taxon>Methanomicrobiales</taxon>
        <taxon>Methanomicrobiaceae</taxon>
        <taxon>Methanoculleus</taxon>
    </lineage>
</organism>
<dbReference type="PANTHER" id="PTHR43861">
    <property type="entry name" value="TRANS-ACONITATE 2-METHYLTRANSFERASE-RELATED"/>
    <property type="match status" value="1"/>
</dbReference>